<sequence length="983" mass="110205">MMTMSAAVPQVHNGNDSDSDDSDVAFAYLDFGGVDFGEDGEEVKEESNPSKISDADKPTREDIAAANAAANAPAVVEQVANLDLNASESDATNSASDDLPTASTAQNNQGSQADNITLIPSRFKSDQLLLDIEKERLLPHPLSGKQEPVDVVFGDDCSELNNVKSLFNLLENGQYADMLRSQIALDLFGTEIDGSDELSMVEQIKSKILAYFAVKATSESAIAKRRSGAHPLDGINPHGMFESLAKKENEKAPSTFVSPLPLSASTPIPEEDESAPEGDNVPSNQATETVIVPLKETNTTNYFHNAVLSELAADGEWPFQVCAAPYFLLLARSILSTLAEPTTKPSGNLVDALTGANESSASMFAAGATIVAHRRLISTRRDDDDGEACPTLWNEAERTFSRCINDFCDNETAFKDSERNAFVASAIMLEWGLAQHHFRKVVEAKLPSIRHWSIQSLNRWQRYRRKNKAHVEKQMIKHDDVSDDALLLEKIRFENADDNVHFNLSIHDQSILLALCLDVKNDNPMDGLTGMQMFAYLARVLNQHDDWMVIGRSTFEPSNLTQSTFKSVEEDSAPAQDRLRHLHGIVYPPRWDMLRDLAERYAKLGIVTSAAELFEEIELWDDVVECYRIAGKSNKAEEVVRARLAEKETPSMYAALGDITNDPKCFERSLELSHGKYYDSHVALGKYYFDKGDMKTALKYFLDGLEIKPLLPAVWFRVGTISMQLKEWDTALKAFTEVVQQEPEEGDAWANVAAIHIHRRNSAEAYPALLESLKQNRNNWRVWHSKLYTCIDLKKYDEAIQACVELINLKARRNAKEGVEPLEEKCVRAIVGGTVRKYQEAREAKDEIGIDSSKRTLVRVRELLDKIESSTKIEPWFYELSAHFNDELGWEEECFNDLMKEYRTLNSAKGWEEDSVKVGKMVTLMRDISKHHKKIGTKESLTKAKFLLNGVVKKVRSAYNYTEPSKEAEELDALLLEVKQLLE</sequence>
<reference evidence="5" key="1">
    <citation type="submission" date="2023-06" db="EMBL/GenBank/DDBJ databases">
        <title>Survivors Of The Sea: Transcriptome response of Skeletonema marinoi to long-term dormancy.</title>
        <authorList>
            <person name="Pinder M.I.M."/>
            <person name="Kourtchenko O."/>
            <person name="Robertson E.K."/>
            <person name="Larsson T."/>
            <person name="Maumus F."/>
            <person name="Osuna-Cruz C.M."/>
            <person name="Vancaester E."/>
            <person name="Stenow R."/>
            <person name="Vandepoele K."/>
            <person name="Ploug H."/>
            <person name="Bruchert V."/>
            <person name="Godhe A."/>
            <person name="Topel M."/>
        </authorList>
    </citation>
    <scope>NUCLEOTIDE SEQUENCE</scope>
    <source>
        <strain evidence="5">R05AC</strain>
    </source>
</reference>
<organism evidence="5 6">
    <name type="scientific">Skeletonema marinoi</name>
    <dbReference type="NCBI Taxonomy" id="267567"/>
    <lineage>
        <taxon>Eukaryota</taxon>
        <taxon>Sar</taxon>
        <taxon>Stramenopiles</taxon>
        <taxon>Ochrophyta</taxon>
        <taxon>Bacillariophyta</taxon>
        <taxon>Coscinodiscophyceae</taxon>
        <taxon>Thalassiosirophycidae</taxon>
        <taxon>Thalassiosirales</taxon>
        <taxon>Skeletonemataceae</taxon>
        <taxon>Skeletonema</taxon>
        <taxon>Skeletonema marinoi-dohrnii complex</taxon>
    </lineage>
</organism>
<dbReference type="SMART" id="SM00028">
    <property type="entry name" value="TPR"/>
    <property type="match status" value="4"/>
</dbReference>
<dbReference type="AlphaFoldDB" id="A0AAD8XW86"/>
<dbReference type="PANTHER" id="PTHR16193">
    <property type="entry name" value="TETRATRICOPEPTIDE REPEAT PROTEIN 27"/>
    <property type="match status" value="1"/>
</dbReference>
<feature type="region of interest" description="Disordered" evidence="4">
    <location>
        <begin position="1"/>
        <end position="57"/>
    </location>
</feature>
<feature type="repeat" description="TPR" evidence="3">
    <location>
        <begin position="712"/>
        <end position="745"/>
    </location>
</feature>
<dbReference type="InterPro" id="IPR011990">
    <property type="entry name" value="TPR-like_helical_dom_sf"/>
</dbReference>
<keyword evidence="2 3" id="KW-0802">TPR repeat</keyword>
<dbReference type="Proteomes" id="UP001224775">
    <property type="component" value="Unassembled WGS sequence"/>
</dbReference>
<dbReference type="PROSITE" id="PS50005">
    <property type="entry name" value="TPR"/>
    <property type="match status" value="2"/>
</dbReference>
<comment type="caution">
    <text evidence="5">The sequence shown here is derived from an EMBL/GenBank/DDBJ whole genome shotgun (WGS) entry which is preliminary data.</text>
</comment>
<gene>
    <name evidence="5" type="ORF">QTG54_014471</name>
</gene>
<evidence type="ECO:0000256" key="3">
    <source>
        <dbReference type="PROSITE-ProRule" id="PRU00339"/>
    </source>
</evidence>
<dbReference type="Pfam" id="PF13432">
    <property type="entry name" value="TPR_16"/>
    <property type="match status" value="1"/>
</dbReference>
<keyword evidence="1" id="KW-0677">Repeat</keyword>
<dbReference type="SUPFAM" id="SSF48452">
    <property type="entry name" value="TPR-like"/>
    <property type="match status" value="1"/>
</dbReference>
<feature type="repeat" description="TPR" evidence="3">
    <location>
        <begin position="678"/>
        <end position="711"/>
    </location>
</feature>
<proteinExistence type="predicted"/>
<dbReference type="InterPro" id="IPR019734">
    <property type="entry name" value="TPR_rpt"/>
</dbReference>
<dbReference type="Pfam" id="PF13181">
    <property type="entry name" value="TPR_8"/>
    <property type="match status" value="2"/>
</dbReference>
<evidence type="ECO:0000256" key="2">
    <source>
        <dbReference type="ARBA" id="ARBA00022803"/>
    </source>
</evidence>
<feature type="region of interest" description="Disordered" evidence="4">
    <location>
        <begin position="254"/>
        <end position="283"/>
    </location>
</feature>
<protein>
    <submittedName>
        <fullName evidence="5">Tetratricopeptide repeat protein</fullName>
    </submittedName>
</protein>
<feature type="region of interest" description="Disordered" evidence="4">
    <location>
        <begin position="88"/>
        <end position="117"/>
    </location>
</feature>
<feature type="compositionally biased region" description="Basic and acidic residues" evidence="4">
    <location>
        <begin position="45"/>
        <end position="57"/>
    </location>
</feature>
<dbReference type="PANTHER" id="PTHR16193:SF0">
    <property type="entry name" value="TETRATRICOPEPTIDE REPEAT PROTEIN 27"/>
    <property type="match status" value="1"/>
</dbReference>
<keyword evidence="6" id="KW-1185">Reference proteome</keyword>
<feature type="compositionally biased region" description="Polar residues" evidence="4">
    <location>
        <begin position="88"/>
        <end position="115"/>
    </location>
</feature>
<evidence type="ECO:0000313" key="6">
    <source>
        <dbReference type="Proteomes" id="UP001224775"/>
    </source>
</evidence>
<name>A0AAD8XW86_9STRA</name>
<dbReference type="InterPro" id="IPR044244">
    <property type="entry name" value="TTC27/Emw1"/>
</dbReference>
<evidence type="ECO:0000313" key="5">
    <source>
        <dbReference type="EMBL" id="KAK1734598.1"/>
    </source>
</evidence>
<dbReference type="EMBL" id="JATAAI010000037">
    <property type="protein sequence ID" value="KAK1734598.1"/>
    <property type="molecule type" value="Genomic_DNA"/>
</dbReference>
<evidence type="ECO:0000256" key="4">
    <source>
        <dbReference type="SAM" id="MobiDB-lite"/>
    </source>
</evidence>
<dbReference type="Gene3D" id="1.25.40.10">
    <property type="entry name" value="Tetratricopeptide repeat domain"/>
    <property type="match status" value="1"/>
</dbReference>
<accession>A0AAD8XW86</accession>
<evidence type="ECO:0000256" key="1">
    <source>
        <dbReference type="ARBA" id="ARBA00022737"/>
    </source>
</evidence>